<dbReference type="OrthoDB" id="5835966at2759"/>
<dbReference type="PANTHER" id="PTHR11188">
    <property type="entry name" value="ARRESTIN DOMAIN CONTAINING PROTEIN"/>
    <property type="match status" value="1"/>
</dbReference>
<dbReference type="EMBL" id="PDUG01000006">
    <property type="protein sequence ID" value="PIC17372.1"/>
    <property type="molecule type" value="Genomic_DNA"/>
</dbReference>
<dbReference type="InterPro" id="IPR011022">
    <property type="entry name" value="Arrestin_C-like"/>
</dbReference>
<reference evidence="4" key="1">
    <citation type="submission" date="2017-10" db="EMBL/GenBank/DDBJ databases">
        <title>Rapid genome shrinkage in a self-fertile nematode reveals novel sperm competition proteins.</title>
        <authorList>
            <person name="Yin D."/>
            <person name="Schwarz E.M."/>
            <person name="Thomas C.G."/>
            <person name="Felde R.L."/>
            <person name="Korf I.F."/>
            <person name="Cutter A.D."/>
            <person name="Schartner C.M."/>
            <person name="Ralston E.J."/>
            <person name="Meyer B.J."/>
            <person name="Haag E.S."/>
        </authorList>
    </citation>
    <scope>NUCLEOTIDE SEQUENCE [LARGE SCALE GENOMIC DNA]</scope>
    <source>
        <strain evidence="4">JU1422</strain>
    </source>
</reference>
<evidence type="ECO:0000313" key="4">
    <source>
        <dbReference type="Proteomes" id="UP000230233"/>
    </source>
</evidence>
<dbReference type="GO" id="GO:0015031">
    <property type="term" value="P:protein transport"/>
    <property type="evidence" value="ECO:0007669"/>
    <property type="project" value="TreeGrafter"/>
</dbReference>
<accession>A0A2G5SQY8</accession>
<dbReference type="Proteomes" id="UP000230233">
    <property type="component" value="Chromosome X"/>
</dbReference>
<evidence type="ECO:0000259" key="2">
    <source>
        <dbReference type="SMART" id="SM01017"/>
    </source>
</evidence>
<comment type="caution">
    <text evidence="3">The sequence shown here is derived from an EMBL/GenBank/DDBJ whole genome shotgun (WGS) entry which is preliminary data.</text>
</comment>
<feature type="compositionally biased region" description="Acidic residues" evidence="1">
    <location>
        <begin position="300"/>
        <end position="318"/>
    </location>
</feature>
<feature type="region of interest" description="Disordered" evidence="1">
    <location>
        <begin position="295"/>
        <end position="324"/>
    </location>
</feature>
<gene>
    <name evidence="3" type="primary">Cni-arrd-28</name>
    <name evidence="3" type="synonym">Cnig_chr_X.g23637</name>
    <name evidence="3" type="ORF">B9Z55_023637</name>
</gene>
<evidence type="ECO:0000256" key="1">
    <source>
        <dbReference type="SAM" id="MobiDB-lite"/>
    </source>
</evidence>
<evidence type="ECO:0000313" key="3">
    <source>
        <dbReference type="EMBL" id="PIC17372.1"/>
    </source>
</evidence>
<protein>
    <recommendedName>
        <fullName evidence="2">Arrestin C-terminal-like domain-containing protein</fullName>
    </recommendedName>
</protein>
<dbReference type="GO" id="GO:0005737">
    <property type="term" value="C:cytoplasm"/>
    <property type="evidence" value="ECO:0007669"/>
    <property type="project" value="TreeGrafter"/>
</dbReference>
<dbReference type="STRING" id="1611254.A0A2G5SQY8"/>
<name>A0A2G5SQY8_9PELO</name>
<keyword evidence="4" id="KW-1185">Reference proteome</keyword>
<dbReference type="PANTHER" id="PTHR11188:SF130">
    <property type="entry name" value="ARRESTIN C-TERMINAL-LIKE DOMAIN-CONTAINING PROTEIN"/>
    <property type="match status" value="1"/>
</dbReference>
<dbReference type="Gene3D" id="2.60.40.640">
    <property type="match status" value="2"/>
</dbReference>
<dbReference type="InterPro" id="IPR014752">
    <property type="entry name" value="Arrestin-like_C"/>
</dbReference>
<sequence>MDLAHVTSVDCPDVFDSSVDNFFTADVTINNSSDLIHSAQIIFRGYVCKGDRLQYEFFHEQQWVLVEPGGEQSHRAVVDVWLPRFPPSIKFPDGSEIIYCVRASVAPWFDNNYVEKKFDVRRSLILKMPHEACYPVEHMVNKCVEHGSILHKKCDPINGQIFLDKLAFCHGEEIQVGWELKTEKSVIEHFTCKLAQLIEVRESDPSNYLATRRFVKILKEQKSTTNSSISLVVPPECLISIPMSLWNVLLVKHEIVLEIKMQKRKQPVVFKYPIIICNEEVAKHKRPKQAVPVFKRVQDVDDDSDDDDDYDSEDEEEGPPQRDYSVDIEKLSVTNVMESEQKPLERADVGVTFIMNSAEPQQLRSLRLLLTGEVRVGGLWYEFLRFKAIANLSHNTLLSPGEHSFRFQLPFSDSQYDTSILPPTLGDEIRYMIHASTESLRKNVFQQRCELLVDRFIDTWAKEAYKPAYTEEYGATKIHLSQRCFKRGKHVIVALHGSDPVYVKGSLVQKKRLRVPNVKLDESYCSQRVVRVSEEEIRRKNHIHTMHIPYNIPPSIEICYWNVLQIDYHYDVEITLEGGHTHNHSIPIWIGCTEDNLLLPTQTDEVLPEHETIVDEPYEELPEFEVVHTDETHEHPYWVERINTDTYYQN</sequence>
<dbReference type="AlphaFoldDB" id="A0A2G5SQY8"/>
<feature type="domain" description="Arrestin C-terminal-like" evidence="2">
    <location>
        <begin position="153"/>
        <end position="281"/>
    </location>
</feature>
<dbReference type="InterPro" id="IPR050357">
    <property type="entry name" value="Arrestin_domain-protein"/>
</dbReference>
<proteinExistence type="predicted"/>
<dbReference type="SMART" id="SM01017">
    <property type="entry name" value="Arrestin_C"/>
    <property type="match status" value="1"/>
</dbReference>
<organism evidence="3 4">
    <name type="scientific">Caenorhabditis nigoni</name>
    <dbReference type="NCBI Taxonomy" id="1611254"/>
    <lineage>
        <taxon>Eukaryota</taxon>
        <taxon>Metazoa</taxon>
        <taxon>Ecdysozoa</taxon>
        <taxon>Nematoda</taxon>
        <taxon>Chromadorea</taxon>
        <taxon>Rhabditida</taxon>
        <taxon>Rhabditina</taxon>
        <taxon>Rhabditomorpha</taxon>
        <taxon>Rhabditoidea</taxon>
        <taxon>Rhabditidae</taxon>
        <taxon>Peloderinae</taxon>
        <taxon>Caenorhabditis</taxon>
    </lineage>
</organism>